<gene>
    <name evidence="1" type="ORF">POCULU_LOCUS260</name>
</gene>
<evidence type="ECO:0000313" key="1">
    <source>
        <dbReference type="EMBL" id="CAG8455286.1"/>
    </source>
</evidence>
<protein>
    <submittedName>
        <fullName evidence="1">10088_t:CDS:1</fullName>
    </submittedName>
</protein>
<reference evidence="1" key="1">
    <citation type="submission" date="2021-06" db="EMBL/GenBank/DDBJ databases">
        <authorList>
            <person name="Kallberg Y."/>
            <person name="Tangrot J."/>
            <person name="Rosling A."/>
        </authorList>
    </citation>
    <scope>NUCLEOTIDE SEQUENCE</scope>
    <source>
        <strain evidence="1">IA702</strain>
    </source>
</reference>
<proteinExistence type="predicted"/>
<name>A0A9N8VHQ0_9GLOM</name>
<dbReference type="OrthoDB" id="10361667at2759"/>
<keyword evidence="2" id="KW-1185">Reference proteome</keyword>
<sequence length="387" mass="44608">MAREPAIVKFCDDRDGVVVVVEAISERHYKLLRGTQVLRDSITQFKGNHVRFTDDYLEKLQSEPDSSQTLLSKDVSQRVPRNLAPLPQELLYEIMTYLANDYFTLHKCILASHALAYSAIQFMYRDPFSLVSDRRRAKLIWLLVQYLTDEERTTAMYCDRLVIQGSRPCLPYANFIQVLDDVKIFDACGAFYANRKRPYVPRQLILRLMAVCTKLKELSLVNVCWIKRFDVFGKVGPQLTFFRFGSVDVKQATSDTLRKVQIAICLCLTQQTQLQRLTIELVKGAMSSFLATIIELIKASGKPNVITFRACVFERSSIVLLRRLVEQLEAVQFSKCAGITEDILTYLRQNMYTLGHLSAKRQDDAFYITCSCAKNANFKFPRKKRRR</sequence>
<accession>A0A9N8VHQ0</accession>
<evidence type="ECO:0000313" key="2">
    <source>
        <dbReference type="Proteomes" id="UP000789572"/>
    </source>
</evidence>
<dbReference type="AlphaFoldDB" id="A0A9N8VHQ0"/>
<organism evidence="1 2">
    <name type="scientific">Paraglomus occultum</name>
    <dbReference type="NCBI Taxonomy" id="144539"/>
    <lineage>
        <taxon>Eukaryota</taxon>
        <taxon>Fungi</taxon>
        <taxon>Fungi incertae sedis</taxon>
        <taxon>Mucoromycota</taxon>
        <taxon>Glomeromycotina</taxon>
        <taxon>Glomeromycetes</taxon>
        <taxon>Paraglomerales</taxon>
        <taxon>Paraglomeraceae</taxon>
        <taxon>Paraglomus</taxon>
    </lineage>
</organism>
<dbReference type="Proteomes" id="UP000789572">
    <property type="component" value="Unassembled WGS sequence"/>
</dbReference>
<comment type="caution">
    <text evidence="1">The sequence shown here is derived from an EMBL/GenBank/DDBJ whole genome shotgun (WGS) entry which is preliminary data.</text>
</comment>
<dbReference type="EMBL" id="CAJVPJ010000013">
    <property type="protein sequence ID" value="CAG8455286.1"/>
    <property type="molecule type" value="Genomic_DNA"/>
</dbReference>